<feature type="compositionally biased region" description="Basic and acidic residues" evidence="7">
    <location>
        <begin position="35"/>
        <end position="44"/>
    </location>
</feature>
<reference evidence="10" key="1">
    <citation type="submission" date="2025-08" db="UniProtKB">
        <authorList>
            <consortium name="RefSeq"/>
        </authorList>
    </citation>
    <scope>IDENTIFICATION</scope>
    <source>
        <tissue evidence="10">Whole body</tissue>
    </source>
</reference>
<feature type="region of interest" description="Disordered" evidence="7">
    <location>
        <begin position="35"/>
        <end position="75"/>
    </location>
</feature>
<dbReference type="RefSeq" id="XP_017883545.1">
    <property type="nucleotide sequence ID" value="XM_018028056.2"/>
</dbReference>
<protein>
    <recommendedName>
        <fullName evidence="4">RNA polymerase II-associated protein 3</fullName>
    </recommendedName>
</protein>
<keyword evidence="1" id="KW-0677">Repeat</keyword>
<keyword evidence="2 5" id="KW-0802">TPR repeat</keyword>
<dbReference type="GeneID" id="108627034"/>
<accession>A0AAJ7N8Z1</accession>
<evidence type="ECO:0000256" key="4">
    <source>
        <dbReference type="ARBA" id="ARBA00040133"/>
    </source>
</evidence>
<feature type="region of interest" description="Disordered" evidence="7">
    <location>
        <begin position="98"/>
        <end position="130"/>
    </location>
</feature>
<evidence type="ECO:0000256" key="1">
    <source>
        <dbReference type="ARBA" id="ARBA00022737"/>
    </source>
</evidence>
<dbReference type="InterPro" id="IPR051966">
    <property type="entry name" value="RPAP3"/>
</dbReference>
<evidence type="ECO:0000259" key="8">
    <source>
        <dbReference type="Pfam" id="PF13877"/>
    </source>
</evidence>
<dbReference type="PROSITE" id="PS50293">
    <property type="entry name" value="TPR_REGION"/>
    <property type="match status" value="1"/>
</dbReference>
<organism evidence="9 10">
    <name type="scientific">Ceratina calcarata</name>
    <dbReference type="NCBI Taxonomy" id="156304"/>
    <lineage>
        <taxon>Eukaryota</taxon>
        <taxon>Metazoa</taxon>
        <taxon>Ecdysozoa</taxon>
        <taxon>Arthropoda</taxon>
        <taxon>Hexapoda</taxon>
        <taxon>Insecta</taxon>
        <taxon>Pterygota</taxon>
        <taxon>Neoptera</taxon>
        <taxon>Endopterygota</taxon>
        <taxon>Hymenoptera</taxon>
        <taxon>Apocrita</taxon>
        <taxon>Aculeata</taxon>
        <taxon>Apoidea</taxon>
        <taxon>Anthophila</taxon>
        <taxon>Apidae</taxon>
        <taxon>Ceratina</taxon>
        <taxon>Zadontomerus</taxon>
    </lineage>
</organism>
<dbReference type="InterPro" id="IPR011990">
    <property type="entry name" value="TPR-like_helical_dom_sf"/>
</dbReference>
<dbReference type="PROSITE" id="PS50005">
    <property type="entry name" value="TPR"/>
    <property type="match status" value="2"/>
</dbReference>
<dbReference type="Gene3D" id="1.25.40.10">
    <property type="entry name" value="Tetratricopeptide repeat domain"/>
    <property type="match status" value="1"/>
</dbReference>
<feature type="region of interest" description="Disordered" evidence="7">
    <location>
        <begin position="276"/>
        <end position="308"/>
    </location>
</feature>
<dbReference type="PANTHER" id="PTHR46423">
    <property type="entry name" value="RNA POLYMERASE II-ASSOCIATED PROTEIN 3"/>
    <property type="match status" value="1"/>
</dbReference>
<dbReference type="SMART" id="SM00028">
    <property type="entry name" value="TPR"/>
    <property type="match status" value="3"/>
</dbReference>
<feature type="compositionally biased region" description="Basic and acidic residues" evidence="7">
    <location>
        <begin position="110"/>
        <end position="129"/>
    </location>
</feature>
<dbReference type="InterPro" id="IPR025986">
    <property type="entry name" value="RPAP3-like_C"/>
</dbReference>
<comment type="similarity">
    <text evidence="3">Belongs to the RPAP3 family.</text>
</comment>
<sequence>MNNKSILMQKQVRDNADDLQKEFFDMKNWEEHMKRKDEELRKGAGDQVTLPPIRTKHENKKNTASRKQTGSDVKSKKIKSFDYSTWDKFDVDKACKELDKEEQSDSESEPMSKEELEKAHAEATKHKNEGNTLVQQQKWSTAISCYSQAIKVFPYDAVFYANRALCQLKLENFYAAESDSSSAIQLDDSYVKAYHRRAMARMNLKQYREAKRDLEKALKLEPSNKEAKSLLSQVESKIKSSETNALKEHIEKSSDESTIEKKIGEKLWSNTTSKVQIKDTKNTKEDKDVKNVNSKSSLESSAADKKEKRNLSIPDWLPEKDTVTVIEPIQKAAHLRSKKSLTKIPIQEVDFNTFRYDKDKIKCKDEPRTTETEKTNTSSSIKKDNNEIQVSEPVKDDIGTIPPVPKTVVQFLKHWETNKSTQFRYHYLKQFSETGISDIFQDLMEPNIFSQIIHVLRAEFVERKKPVFYYLKDLSKVKRFNTLIMFASNNDKDNLKRLFEYCKTTEIPEDEISALKDKYEI</sequence>
<dbReference type="PANTHER" id="PTHR46423:SF1">
    <property type="entry name" value="RNA POLYMERASE II-ASSOCIATED PROTEIN 3"/>
    <property type="match status" value="1"/>
</dbReference>
<evidence type="ECO:0000256" key="3">
    <source>
        <dbReference type="ARBA" id="ARBA00038275"/>
    </source>
</evidence>
<evidence type="ECO:0000256" key="5">
    <source>
        <dbReference type="PROSITE-ProRule" id="PRU00339"/>
    </source>
</evidence>
<dbReference type="Pfam" id="PF13432">
    <property type="entry name" value="TPR_16"/>
    <property type="match status" value="1"/>
</dbReference>
<dbReference type="Proteomes" id="UP000694925">
    <property type="component" value="Unplaced"/>
</dbReference>
<dbReference type="AlphaFoldDB" id="A0AAJ7N8Z1"/>
<feature type="domain" description="RNA-polymerase II-associated protein 3-like C-terminal" evidence="8">
    <location>
        <begin position="405"/>
        <end position="492"/>
    </location>
</feature>
<evidence type="ECO:0000256" key="6">
    <source>
        <dbReference type="SAM" id="Coils"/>
    </source>
</evidence>
<evidence type="ECO:0000313" key="10">
    <source>
        <dbReference type="RefSeq" id="XP_017883545.1"/>
    </source>
</evidence>
<dbReference type="Pfam" id="PF00515">
    <property type="entry name" value="TPR_1"/>
    <property type="match status" value="1"/>
</dbReference>
<evidence type="ECO:0000256" key="2">
    <source>
        <dbReference type="ARBA" id="ARBA00022803"/>
    </source>
</evidence>
<evidence type="ECO:0000313" key="9">
    <source>
        <dbReference type="Proteomes" id="UP000694925"/>
    </source>
</evidence>
<proteinExistence type="inferred from homology"/>
<dbReference type="GO" id="GO:0101031">
    <property type="term" value="C:protein folding chaperone complex"/>
    <property type="evidence" value="ECO:0007669"/>
    <property type="project" value="TreeGrafter"/>
</dbReference>
<feature type="compositionally biased region" description="Polar residues" evidence="7">
    <location>
        <begin position="291"/>
        <end position="300"/>
    </location>
</feature>
<dbReference type="SUPFAM" id="SSF48452">
    <property type="entry name" value="TPR-like"/>
    <property type="match status" value="1"/>
</dbReference>
<gene>
    <name evidence="10" type="primary">LOC108627034</name>
</gene>
<feature type="compositionally biased region" description="Basic and acidic residues" evidence="7">
    <location>
        <begin position="276"/>
        <end position="290"/>
    </location>
</feature>
<keyword evidence="9" id="KW-1185">Reference proteome</keyword>
<dbReference type="Pfam" id="PF13877">
    <property type="entry name" value="RPAP3_C"/>
    <property type="match status" value="1"/>
</dbReference>
<feature type="repeat" description="TPR" evidence="5">
    <location>
        <begin position="191"/>
        <end position="224"/>
    </location>
</feature>
<evidence type="ECO:0000256" key="7">
    <source>
        <dbReference type="SAM" id="MobiDB-lite"/>
    </source>
</evidence>
<dbReference type="InterPro" id="IPR019734">
    <property type="entry name" value="TPR_rpt"/>
</dbReference>
<feature type="coiled-coil region" evidence="6">
    <location>
        <begin position="197"/>
        <end position="244"/>
    </location>
</feature>
<name>A0AAJ7N8Z1_9HYME</name>
<feature type="repeat" description="TPR" evidence="5">
    <location>
        <begin position="123"/>
        <end position="156"/>
    </location>
</feature>
<dbReference type="CTD" id="43958"/>
<keyword evidence="6" id="KW-0175">Coiled coil</keyword>
<dbReference type="KEGG" id="ccal:108627034"/>